<dbReference type="PANTHER" id="PTHR32322">
    <property type="entry name" value="INNER MEMBRANE TRANSPORTER"/>
    <property type="match status" value="1"/>
</dbReference>
<feature type="transmembrane region" description="Helical" evidence="5">
    <location>
        <begin position="273"/>
        <end position="290"/>
    </location>
</feature>
<protein>
    <submittedName>
        <fullName evidence="7">DMT family transporter</fullName>
    </submittedName>
</protein>
<evidence type="ECO:0000256" key="4">
    <source>
        <dbReference type="ARBA" id="ARBA00023136"/>
    </source>
</evidence>
<evidence type="ECO:0000256" key="3">
    <source>
        <dbReference type="ARBA" id="ARBA00022989"/>
    </source>
</evidence>
<evidence type="ECO:0000256" key="2">
    <source>
        <dbReference type="ARBA" id="ARBA00022692"/>
    </source>
</evidence>
<dbReference type="InterPro" id="IPR050638">
    <property type="entry name" value="AA-Vitamin_Transporters"/>
</dbReference>
<dbReference type="EMBL" id="JAQQLF010000001">
    <property type="protein sequence ID" value="MDC7715648.1"/>
    <property type="molecule type" value="Genomic_DNA"/>
</dbReference>
<dbReference type="Gene3D" id="1.10.3730.20">
    <property type="match status" value="1"/>
</dbReference>
<keyword evidence="4 5" id="KW-0472">Membrane</keyword>
<dbReference type="InterPro" id="IPR000620">
    <property type="entry name" value="EamA_dom"/>
</dbReference>
<feature type="transmembrane region" description="Helical" evidence="5">
    <location>
        <begin position="91"/>
        <end position="113"/>
    </location>
</feature>
<feature type="transmembrane region" description="Helical" evidence="5">
    <location>
        <begin position="183"/>
        <end position="206"/>
    </location>
</feature>
<name>A0ABT5IT22_9NEIS</name>
<feature type="transmembrane region" description="Helical" evidence="5">
    <location>
        <begin position="248"/>
        <end position="267"/>
    </location>
</feature>
<dbReference type="PANTHER" id="PTHR32322:SF9">
    <property type="entry name" value="AMINO-ACID METABOLITE EFFLUX PUMP-RELATED"/>
    <property type="match status" value="1"/>
</dbReference>
<dbReference type="InterPro" id="IPR037185">
    <property type="entry name" value="EmrE-like"/>
</dbReference>
<dbReference type="SUPFAM" id="SSF103481">
    <property type="entry name" value="Multidrug resistance efflux transporter EmrE"/>
    <property type="match status" value="2"/>
</dbReference>
<evidence type="ECO:0000313" key="8">
    <source>
        <dbReference type="Proteomes" id="UP001219956"/>
    </source>
</evidence>
<proteinExistence type="predicted"/>
<keyword evidence="2 5" id="KW-0812">Transmembrane</keyword>
<gene>
    <name evidence="7" type="ORF">PQU95_00245</name>
</gene>
<feature type="transmembrane region" description="Helical" evidence="5">
    <location>
        <begin position="7"/>
        <end position="26"/>
    </location>
</feature>
<keyword evidence="3 5" id="KW-1133">Transmembrane helix</keyword>
<feature type="transmembrane region" description="Helical" evidence="5">
    <location>
        <begin position="66"/>
        <end position="85"/>
    </location>
</feature>
<feature type="transmembrane region" description="Helical" evidence="5">
    <location>
        <begin position="120"/>
        <end position="136"/>
    </location>
</feature>
<feature type="domain" description="EamA" evidence="6">
    <location>
        <begin position="7"/>
        <end position="136"/>
    </location>
</feature>
<evidence type="ECO:0000256" key="5">
    <source>
        <dbReference type="SAM" id="Phobius"/>
    </source>
</evidence>
<feature type="transmembrane region" description="Helical" evidence="5">
    <location>
        <begin position="218"/>
        <end position="236"/>
    </location>
</feature>
<dbReference type="Pfam" id="PF00892">
    <property type="entry name" value="EamA"/>
    <property type="match status" value="2"/>
</dbReference>
<feature type="transmembrane region" description="Helical" evidence="5">
    <location>
        <begin position="32"/>
        <end position="54"/>
    </location>
</feature>
<reference evidence="7 8" key="1">
    <citation type="submission" date="2023-01" db="EMBL/GenBank/DDBJ databases">
        <title>Novel species of the genus Vogesella isolated from rivers.</title>
        <authorList>
            <person name="Lu H."/>
        </authorList>
    </citation>
    <scope>NUCLEOTIDE SEQUENCE [LARGE SCALE GENOMIC DNA]</scope>
    <source>
        <strain evidence="7 8">DC21W</strain>
    </source>
</reference>
<evidence type="ECO:0000259" key="6">
    <source>
        <dbReference type="Pfam" id="PF00892"/>
    </source>
</evidence>
<comment type="subcellular location">
    <subcellularLocation>
        <location evidence="1">Membrane</location>
        <topology evidence="1">Multi-pass membrane protein</topology>
    </subcellularLocation>
</comment>
<keyword evidence="8" id="KW-1185">Reference proteome</keyword>
<evidence type="ECO:0000313" key="7">
    <source>
        <dbReference type="EMBL" id="MDC7715648.1"/>
    </source>
</evidence>
<sequence length="296" mass="31366">MALPSLLRLILLAAIWGSSFLFMRVLSPVLGALPVATGRVAFASLGLWLLLRWWRLAIPAGPRWRAALWLGVISSAVPFLMYSLAARVLPAGYSAMFNATTPLMAVVVGGLAFGERLAPARLAGLMLGLAGVAVLLQTGPVALTPVVLLGGGMCLLATTCYALSGYLTRRWISEQGGMDSRLVALGSQLGATAALLPLFLLSLAWQPLPLAALDAGHWLAWLALGLLCTAAAYVLYFRLIADEGPLKAMSVTFVIPVFGVLWGVLFLHETLSHAHLAGGVLIALALWLVVRQPARQ</sequence>
<feature type="transmembrane region" description="Helical" evidence="5">
    <location>
        <begin position="142"/>
        <end position="163"/>
    </location>
</feature>
<evidence type="ECO:0000256" key="1">
    <source>
        <dbReference type="ARBA" id="ARBA00004141"/>
    </source>
</evidence>
<comment type="caution">
    <text evidence="7">The sequence shown here is derived from an EMBL/GenBank/DDBJ whole genome shotgun (WGS) entry which is preliminary data.</text>
</comment>
<accession>A0ABT5IT22</accession>
<dbReference type="RefSeq" id="WP_272750142.1">
    <property type="nucleotide sequence ID" value="NZ_JAQQLF010000001.1"/>
</dbReference>
<dbReference type="Proteomes" id="UP001219956">
    <property type="component" value="Unassembled WGS sequence"/>
</dbReference>
<feature type="domain" description="EamA" evidence="6">
    <location>
        <begin position="152"/>
        <end position="290"/>
    </location>
</feature>
<organism evidence="7 8">
    <name type="scientific">Vogesella aquatica</name>
    <dbReference type="NCBI Taxonomy" id="2984206"/>
    <lineage>
        <taxon>Bacteria</taxon>
        <taxon>Pseudomonadati</taxon>
        <taxon>Pseudomonadota</taxon>
        <taxon>Betaproteobacteria</taxon>
        <taxon>Neisseriales</taxon>
        <taxon>Chromobacteriaceae</taxon>
        <taxon>Vogesella</taxon>
    </lineage>
</organism>